<evidence type="ECO:0000313" key="9">
    <source>
        <dbReference type="Proteomes" id="UP000694402"/>
    </source>
</evidence>
<reference evidence="8" key="1">
    <citation type="submission" date="2025-08" db="UniProtKB">
        <authorList>
            <consortium name="Ensembl"/>
        </authorList>
    </citation>
    <scope>IDENTIFICATION</scope>
</reference>
<sequence length="672" mass="73220">MIGSKLHLFYFTLSMLRPALKSPQSLLLSSSSFLLQNADLKKQLHERQAKITALSEQQRHIQLSFSPDQNTMTITPVIATKTLPLVLKAATATMPASAVTPRPSVAKVTAISNTPKASIGHPDSLSSPINLQTSSKLTNQGMEPVRIVSKNTVVVQATAQPIKVPQFIPPPRLMPRPTFVPQVRPNPATPTPTSTVPIAPAPPPPMLAAPQLLQRPVMLTTKLTSTSLASTTGPIHQVRIVNGQPCASITKTLPSAQLTGIVITSPTLQIRSLSPDTKTSASAPSSPSHATRGTPPPLLRNKREDNPQKLAFMVSLGLVTYDHLEEIQSRRQERKRRTTANPVYSGAVFEPERKKNGVTYLNTPLHQGTRKRGRPPKYSSVPELGLHTPTSPTSSHSASPAHHRPERGGSHFPVHPHTLPLPSPNSGDGDIHEDFCTVCRRSGQLLMCDTCARVYHLDCLAPPLKTIPRGMWICPKCHDQILMKDEAIPWPGTLAIVHSYIAYKAAKEEEKQKLVKWSLELKQDREQLEQRVKQLSQSITKCMENKNTILARQRDMHNSLEKVKGLVHLIQGINFCPSPEVSPPAVQTSMTNGGTDGASSDHTGDTSPEDHKNMTDNSSDDLNNNTDGATEEEGKKEDVKEMDNLNSSSLGKTLEPPQTIAPALVDVAEGAK</sequence>
<dbReference type="SUPFAM" id="SSF57903">
    <property type="entry name" value="FYVE/PHD zinc finger"/>
    <property type="match status" value="1"/>
</dbReference>
<feature type="compositionally biased region" description="Polar residues" evidence="6">
    <location>
        <begin position="585"/>
        <end position="601"/>
    </location>
</feature>
<feature type="compositionally biased region" description="Basic and acidic residues" evidence="6">
    <location>
        <begin position="602"/>
        <end position="614"/>
    </location>
</feature>
<dbReference type="GO" id="GO:0003682">
    <property type="term" value="F:chromatin binding"/>
    <property type="evidence" value="ECO:0007669"/>
    <property type="project" value="TreeGrafter"/>
</dbReference>
<dbReference type="PROSITE" id="PS50016">
    <property type="entry name" value="ZF_PHD_2"/>
    <property type="match status" value="1"/>
</dbReference>
<dbReference type="Gene3D" id="3.30.40.10">
    <property type="entry name" value="Zinc/RING finger domain, C3HC4 (zinc finger)"/>
    <property type="match status" value="1"/>
</dbReference>
<feature type="coiled-coil region" evidence="5">
    <location>
        <begin position="507"/>
        <end position="545"/>
    </location>
</feature>
<dbReference type="InterPro" id="IPR019787">
    <property type="entry name" value="Znf_PHD-finger"/>
</dbReference>
<accession>A0A8C8LW82</accession>
<feature type="compositionally biased region" description="Low complexity" evidence="6">
    <location>
        <begin position="274"/>
        <end position="291"/>
    </location>
</feature>
<reference evidence="8" key="2">
    <citation type="submission" date="2025-09" db="UniProtKB">
        <authorList>
            <consortium name="Ensembl"/>
        </authorList>
    </citation>
    <scope>IDENTIFICATION</scope>
</reference>
<evidence type="ECO:0000259" key="7">
    <source>
        <dbReference type="PROSITE" id="PS50016"/>
    </source>
</evidence>
<dbReference type="Ensembl" id="ENSOTST00005050222.2">
    <property type="protein sequence ID" value="ENSOTSP00005046198.2"/>
    <property type="gene ID" value="ENSOTSG00005021747.2"/>
</dbReference>
<dbReference type="InterPro" id="IPR013083">
    <property type="entry name" value="Znf_RING/FYVE/PHD"/>
</dbReference>
<feature type="compositionally biased region" description="Low complexity" evidence="6">
    <location>
        <begin position="615"/>
        <end position="627"/>
    </location>
</feature>
<dbReference type="GO" id="GO:0000122">
    <property type="term" value="P:negative regulation of transcription by RNA polymerase II"/>
    <property type="evidence" value="ECO:0007669"/>
    <property type="project" value="TreeGrafter"/>
</dbReference>
<evidence type="ECO:0000256" key="3">
    <source>
        <dbReference type="ARBA" id="ARBA00022833"/>
    </source>
</evidence>
<evidence type="ECO:0000256" key="5">
    <source>
        <dbReference type="SAM" id="Coils"/>
    </source>
</evidence>
<keyword evidence="5" id="KW-0175">Coiled coil</keyword>
<feature type="region of interest" description="Disordered" evidence="6">
    <location>
        <begin position="363"/>
        <end position="426"/>
    </location>
</feature>
<dbReference type="GeneTree" id="ENSGT00940000156124"/>
<dbReference type="Pfam" id="PF00628">
    <property type="entry name" value="PHD"/>
    <property type="match status" value="1"/>
</dbReference>
<evidence type="ECO:0000256" key="2">
    <source>
        <dbReference type="ARBA" id="ARBA00022771"/>
    </source>
</evidence>
<keyword evidence="3" id="KW-0862">Zinc</keyword>
<evidence type="ECO:0000256" key="1">
    <source>
        <dbReference type="ARBA" id="ARBA00022723"/>
    </source>
</evidence>
<feature type="region of interest" description="Disordered" evidence="6">
    <location>
        <begin position="330"/>
        <end position="351"/>
    </location>
</feature>
<keyword evidence="2 4" id="KW-0863">Zinc-finger</keyword>
<dbReference type="PANTHER" id="PTHR24102:SF6">
    <property type="entry name" value="PHD FINGER PROTEIN 21A"/>
    <property type="match status" value="1"/>
</dbReference>
<feature type="region of interest" description="Disordered" evidence="6">
    <location>
        <begin position="272"/>
        <end position="305"/>
    </location>
</feature>
<keyword evidence="1" id="KW-0479">Metal-binding</keyword>
<dbReference type="PROSITE" id="PS01359">
    <property type="entry name" value="ZF_PHD_1"/>
    <property type="match status" value="1"/>
</dbReference>
<dbReference type="InterPro" id="IPR001965">
    <property type="entry name" value="Znf_PHD"/>
</dbReference>
<evidence type="ECO:0000256" key="4">
    <source>
        <dbReference type="PROSITE-ProRule" id="PRU00146"/>
    </source>
</evidence>
<dbReference type="PANTHER" id="PTHR24102">
    <property type="entry name" value="PHD FINGER PROTEIN"/>
    <property type="match status" value="1"/>
</dbReference>
<dbReference type="GO" id="GO:0008270">
    <property type="term" value="F:zinc ion binding"/>
    <property type="evidence" value="ECO:0007669"/>
    <property type="project" value="UniProtKB-KW"/>
</dbReference>
<evidence type="ECO:0000256" key="6">
    <source>
        <dbReference type="SAM" id="MobiDB-lite"/>
    </source>
</evidence>
<protein>
    <recommendedName>
        <fullName evidence="7">PHD-type domain-containing protein</fullName>
    </recommendedName>
</protein>
<gene>
    <name evidence="8" type="primary">LOC112249015</name>
</gene>
<evidence type="ECO:0000313" key="8">
    <source>
        <dbReference type="Ensembl" id="ENSOTSP00005046198.2"/>
    </source>
</evidence>
<dbReference type="Proteomes" id="UP000694402">
    <property type="component" value="Unassembled WGS sequence"/>
</dbReference>
<name>A0A8C8LW82_ONCTS</name>
<dbReference type="GO" id="GO:0000118">
    <property type="term" value="C:histone deacetylase complex"/>
    <property type="evidence" value="ECO:0007669"/>
    <property type="project" value="TreeGrafter"/>
</dbReference>
<feature type="domain" description="PHD-type" evidence="7">
    <location>
        <begin position="433"/>
        <end position="480"/>
    </location>
</feature>
<organism evidence="8 9">
    <name type="scientific">Oncorhynchus tshawytscha</name>
    <name type="common">Chinook salmon</name>
    <name type="synonym">Salmo tshawytscha</name>
    <dbReference type="NCBI Taxonomy" id="74940"/>
    <lineage>
        <taxon>Eukaryota</taxon>
        <taxon>Metazoa</taxon>
        <taxon>Chordata</taxon>
        <taxon>Craniata</taxon>
        <taxon>Vertebrata</taxon>
        <taxon>Euteleostomi</taxon>
        <taxon>Actinopterygii</taxon>
        <taxon>Neopterygii</taxon>
        <taxon>Teleostei</taxon>
        <taxon>Protacanthopterygii</taxon>
        <taxon>Salmoniformes</taxon>
        <taxon>Salmonidae</taxon>
        <taxon>Salmoninae</taxon>
        <taxon>Oncorhynchus</taxon>
    </lineage>
</organism>
<dbReference type="SMART" id="SM00249">
    <property type="entry name" value="PHD"/>
    <property type="match status" value="1"/>
</dbReference>
<dbReference type="InterPro" id="IPR019786">
    <property type="entry name" value="Zinc_finger_PHD-type_CS"/>
</dbReference>
<feature type="compositionally biased region" description="Basic and acidic residues" evidence="6">
    <location>
        <begin position="632"/>
        <end position="643"/>
    </location>
</feature>
<dbReference type="InterPro" id="IPR011011">
    <property type="entry name" value="Znf_FYVE_PHD"/>
</dbReference>
<dbReference type="AlphaFoldDB" id="A0A8C8LW82"/>
<keyword evidence="9" id="KW-1185">Reference proteome</keyword>
<feature type="region of interest" description="Disordered" evidence="6">
    <location>
        <begin position="580"/>
        <end position="672"/>
    </location>
</feature>
<proteinExistence type="predicted"/>
<feature type="compositionally biased region" description="Low complexity" evidence="6">
    <location>
        <begin position="387"/>
        <end position="400"/>
    </location>
</feature>
<dbReference type="CDD" id="cd15523">
    <property type="entry name" value="PHD_PHF21A"/>
    <property type="match status" value="1"/>
</dbReference>